<keyword evidence="6" id="KW-0336">GPI-anchor</keyword>
<evidence type="ECO:0000256" key="8">
    <source>
        <dbReference type="ARBA" id="ARBA00022801"/>
    </source>
</evidence>
<gene>
    <name evidence="19" type="ORF">ZOSMA_19G00400</name>
</gene>
<proteinExistence type="inferred from homology"/>
<dbReference type="InterPro" id="IPR000490">
    <property type="entry name" value="Glyco_hydro_17"/>
</dbReference>
<dbReference type="AlphaFoldDB" id="A0A0K9PN05"/>
<dbReference type="InterPro" id="IPR012946">
    <property type="entry name" value="X8"/>
</dbReference>
<dbReference type="Gene3D" id="3.20.20.80">
    <property type="entry name" value="Glycosidases"/>
    <property type="match status" value="1"/>
</dbReference>
<dbReference type="OrthoDB" id="1293114at2759"/>
<keyword evidence="9" id="KW-0611">Plant defense</keyword>
<dbReference type="GO" id="GO:0098552">
    <property type="term" value="C:side of membrane"/>
    <property type="evidence" value="ECO:0007669"/>
    <property type="project" value="UniProtKB-KW"/>
</dbReference>
<evidence type="ECO:0000256" key="12">
    <source>
        <dbReference type="ARBA" id="ARBA00023180"/>
    </source>
</evidence>
<feature type="domain" description="X8" evidence="18">
    <location>
        <begin position="366"/>
        <end position="450"/>
    </location>
</feature>
<keyword evidence="12" id="KW-0325">Glycoprotein</keyword>
<evidence type="ECO:0000256" key="3">
    <source>
        <dbReference type="ARBA" id="ARBA00008773"/>
    </source>
</evidence>
<evidence type="ECO:0000313" key="19">
    <source>
        <dbReference type="EMBL" id="KMZ70458.1"/>
    </source>
</evidence>
<comment type="catalytic activity">
    <reaction evidence="1">
        <text>Hydrolysis of (1-&gt;3)-beta-D-glucosidic linkages in (1-&gt;3)-beta-D-glucans.</text>
        <dbReference type="EC" id="3.2.1.39"/>
    </reaction>
</comment>
<feature type="chain" id="PRO_5005527897" description="glucan endo-1,3-beta-D-glucosidase" evidence="17">
    <location>
        <begin position="28"/>
        <end position="486"/>
    </location>
</feature>
<dbReference type="PANTHER" id="PTHR32227">
    <property type="entry name" value="GLUCAN ENDO-1,3-BETA-GLUCOSIDASE BG1-RELATED-RELATED"/>
    <property type="match status" value="1"/>
</dbReference>
<dbReference type="GO" id="GO:0042973">
    <property type="term" value="F:glucan endo-1,3-beta-D-glucosidase activity"/>
    <property type="evidence" value="ECO:0007669"/>
    <property type="project" value="UniProtKB-EC"/>
</dbReference>
<evidence type="ECO:0000256" key="15">
    <source>
        <dbReference type="RuleBase" id="RU004335"/>
    </source>
</evidence>
<evidence type="ECO:0000256" key="5">
    <source>
        <dbReference type="ARBA" id="ARBA00022475"/>
    </source>
</evidence>
<evidence type="ECO:0000256" key="17">
    <source>
        <dbReference type="SAM" id="SignalP"/>
    </source>
</evidence>
<dbReference type="SMART" id="SM00768">
    <property type="entry name" value="X8"/>
    <property type="match status" value="1"/>
</dbReference>
<keyword evidence="7 17" id="KW-0732">Signal</keyword>
<dbReference type="PROSITE" id="PS00587">
    <property type="entry name" value="GLYCOSYL_HYDROL_F17"/>
    <property type="match status" value="1"/>
</dbReference>
<keyword evidence="11" id="KW-1015">Disulfide bond</keyword>
<keyword evidence="14 16" id="KW-0326">Glycosidase</keyword>
<dbReference type="InterPro" id="IPR017853">
    <property type="entry name" value="GH"/>
</dbReference>
<organism evidence="19 20">
    <name type="scientific">Zostera marina</name>
    <name type="common">Eelgrass</name>
    <dbReference type="NCBI Taxonomy" id="29655"/>
    <lineage>
        <taxon>Eukaryota</taxon>
        <taxon>Viridiplantae</taxon>
        <taxon>Streptophyta</taxon>
        <taxon>Embryophyta</taxon>
        <taxon>Tracheophyta</taxon>
        <taxon>Spermatophyta</taxon>
        <taxon>Magnoliopsida</taxon>
        <taxon>Liliopsida</taxon>
        <taxon>Zosteraceae</taxon>
        <taxon>Zostera</taxon>
    </lineage>
</organism>
<sequence>MVLIDGCGCFFSWLLCCLLSLPMVVNGLGVNWGTQTSHPLRPISMVEMLKESGFQKVKLFDADERILNALKKTRFEVMVGIPNDMLATLSGSTRAAQEWVSKNVSAYVKDGVNIRYVAIGNEPFLPSFNGSFLKTTLPALENIQSSLVKAGLSNQIKVTIPLNANVYQSSTSFPSGGNFRSDIHDLMVSIVKFLSDNGGIFTVNIYPFISLYSDPNFPLEFAFFDSTSNPIDDGGTQYTSVFDANHDTLVHALQKNGYPNIPIIVGEIGWPTDGDMNANAINARKFNEGIVNRIISGKGTPLRPGPITAYLFSLIDEDEKSIQPGNFERHWGIYTYDGKPKYQLGIKSANTASLVPIKDITYLDKQWCVFKSGAKLNDPQVGPSVSYACAQADCTSLGYKTSCGDLDAQGNLSYAFNSYYQKNDQEPIACKFPGISELTDKDPSTETCKFEIMVDIDVDSAVRWNIFSIPTTLALSALITYTLTIM</sequence>
<evidence type="ECO:0000256" key="13">
    <source>
        <dbReference type="ARBA" id="ARBA00023288"/>
    </source>
</evidence>
<evidence type="ECO:0000256" key="2">
    <source>
        <dbReference type="ARBA" id="ARBA00004609"/>
    </source>
</evidence>
<feature type="signal peptide" evidence="17">
    <location>
        <begin position="1"/>
        <end position="27"/>
    </location>
</feature>
<keyword evidence="13" id="KW-0449">Lipoprotein</keyword>
<dbReference type="GO" id="GO:0006952">
    <property type="term" value="P:defense response"/>
    <property type="evidence" value="ECO:0007669"/>
    <property type="project" value="UniProtKB-KW"/>
</dbReference>
<comment type="subcellular location">
    <subcellularLocation>
        <location evidence="2">Cell membrane</location>
        <topology evidence="2">Lipid-anchor</topology>
        <topology evidence="2">GPI-anchor</topology>
    </subcellularLocation>
</comment>
<evidence type="ECO:0000256" key="4">
    <source>
        <dbReference type="ARBA" id="ARBA00012780"/>
    </source>
</evidence>
<dbReference type="EMBL" id="LFYR01000728">
    <property type="protein sequence ID" value="KMZ70458.1"/>
    <property type="molecule type" value="Genomic_DNA"/>
</dbReference>
<evidence type="ECO:0000256" key="7">
    <source>
        <dbReference type="ARBA" id="ARBA00022729"/>
    </source>
</evidence>
<dbReference type="Pfam" id="PF00332">
    <property type="entry name" value="Glyco_hydro_17"/>
    <property type="match status" value="1"/>
</dbReference>
<evidence type="ECO:0000256" key="14">
    <source>
        <dbReference type="ARBA" id="ARBA00023295"/>
    </source>
</evidence>
<accession>A0A0K9PN05</accession>
<evidence type="ECO:0000256" key="6">
    <source>
        <dbReference type="ARBA" id="ARBA00022622"/>
    </source>
</evidence>
<keyword evidence="10" id="KW-0472">Membrane</keyword>
<comment type="similarity">
    <text evidence="3 15">Belongs to the glycosyl hydrolase 17 family.</text>
</comment>
<evidence type="ECO:0000256" key="11">
    <source>
        <dbReference type="ARBA" id="ARBA00023157"/>
    </source>
</evidence>
<keyword evidence="20" id="KW-1185">Reference proteome</keyword>
<evidence type="ECO:0000256" key="10">
    <source>
        <dbReference type="ARBA" id="ARBA00023136"/>
    </source>
</evidence>
<comment type="caution">
    <text evidence="19">The sequence shown here is derived from an EMBL/GenBank/DDBJ whole genome shotgun (WGS) entry which is preliminary data.</text>
</comment>
<evidence type="ECO:0000256" key="1">
    <source>
        <dbReference type="ARBA" id="ARBA00000382"/>
    </source>
</evidence>
<dbReference type="SUPFAM" id="SSF51445">
    <property type="entry name" value="(Trans)glycosidases"/>
    <property type="match status" value="1"/>
</dbReference>
<dbReference type="GO" id="GO:0005975">
    <property type="term" value="P:carbohydrate metabolic process"/>
    <property type="evidence" value="ECO:0007669"/>
    <property type="project" value="InterPro"/>
</dbReference>
<reference evidence="20" key="1">
    <citation type="journal article" date="2016" name="Nature">
        <title>The genome of the seagrass Zostera marina reveals angiosperm adaptation to the sea.</title>
        <authorList>
            <person name="Olsen J.L."/>
            <person name="Rouze P."/>
            <person name="Verhelst B."/>
            <person name="Lin Y.-C."/>
            <person name="Bayer T."/>
            <person name="Collen J."/>
            <person name="Dattolo E."/>
            <person name="De Paoli E."/>
            <person name="Dittami S."/>
            <person name="Maumus F."/>
            <person name="Michel G."/>
            <person name="Kersting A."/>
            <person name="Lauritano C."/>
            <person name="Lohaus R."/>
            <person name="Toepel M."/>
            <person name="Tonon T."/>
            <person name="Vanneste K."/>
            <person name="Amirebrahimi M."/>
            <person name="Brakel J."/>
            <person name="Bostroem C."/>
            <person name="Chovatia M."/>
            <person name="Grimwood J."/>
            <person name="Jenkins J.W."/>
            <person name="Jueterbock A."/>
            <person name="Mraz A."/>
            <person name="Stam W.T."/>
            <person name="Tice H."/>
            <person name="Bornberg-Bauer E."/>
            <person name="Green P.J."/>
            <person name="Pearson G.A."/>
            <person name="Procaccini G."/>
            <person name="Duarte C.M."/>
            <person name="Schmutz J."/>
            <person name="Reusch T.B.H."/>
            <person name="Van de Peer Y."/>
        </authorList>
    </citation>
    <scope>NUCLEOTIDE SEQUENCE [LARGE SCALE GENOMIC DNA]</scope>
    <source>
        <strain evidence="20">cv. Finnish</strain>
    </source>
</reference>
<dbReference type="FunFam" id="1.20.58.1040:FF:000002">
    <property type="entry name" value="Glucan endo-1,3-beta-glucosidase 8"/>
    <property type="match status" value="1"/>
</dbReference>
<evidence type="ECO:0000256" key="9">
    <source>
        <dbReference type="ARBA" id="ARBA00022821"/>
    </source>
</evidence>
<name>A0A0K9PN05_ZOSMR</name>
<dbReference type="OMA" id="EEACKFP"/>
<dbReference type="STRING" id="29655.A0A0K9PN05"/>
<protein>
    <recommendedName>
        <fullName evidence="4">glucan endo-1,3-beta-D-glucosidase</fullName>
        <ecNumber evidence="4">3.2.1.39</ecNumber>
    </recommendedName>
</protein>
<dbReference type="Pfam" id="PF07983">
    <property type="entry name" value="X8"/>
    <property type="match status" value="1"/>
</dbReference>
<evidence type="ECO:0000259" key="18">
    <source>
        <dbReference type="SMART" id="SM00768"/>
    </source>
</evidence>
<dbReference type="EC" id="3.2.1.39" evidence="4"/>
<dbReference type="GO" id="GO:0005886">
    <property type="term" value="C:plasma membrane"/>
    <property type="evidence" value="ECO:0000318"/>
    <property type="project" value="GO_Central"/>
</dbReference>
<keyword evidence="8 16" id="KW-0378">Hydrolase</keyword>
<dbReference type="Proteomes" id="UP000036987">
    <property type="component" value="Unassembled WGS sequence"/>
</dbReference>
<keyword evidence="5" id="KW-1003">Cell membrane</keyword>
<dbReference type="Gene3D" id="1.20.58.1040">
    <property type="match status" value="1"/>
</dbReference>
<dbReference type="FunFam" id="3.20.20.80:FF:000008">
    <property type="entry name" value="Glucan endo-1,3-beta-glucosidase 5"/>
    <property type="match status" value="1"/>
</dbReference>
<evidence type="ECO:0000256" key="16">
    <source>
        <dbReference type="RuleBase" id="RU004336"/>
    </source>
</evidence>
<dbReference type="InterPro" id="IPR044965">
    <property type="entry name" value="Glyco_hydro_17_plant"/>
</dbReference>
<evidence type="ECO:0000313" key="20">
    <source>
        <dbReference type="Proteomes" id="UP000036987"/>
    </source>
</evidence>